<evidence type="ECO:0000256" key="7">
    <source>
        <dbReference type="SAM" id="MobiDB-lite"/>
    </source>
</evidence>
<proteinExistence type="inferred from homology"/>
<comment type="caution">
    <text evidence="9">The sequence shown here is derived from an EMBL/GenBank/DDBJ whole genome shotgun (WGS) entry which is preliminary data.</text>
</comment>
<evidence type="ECO:0000313" key="9">
    <source>
        <dbReference type="EMBL" id="GAA2204033.1"/>
    </source>
</evidence>
<gene>
    <name evidence="9" type="ORF">GCM10009787_69740</name>
</gene>
<evidence type="ECO:0000256" key="3">
    <source>
        <dbReference type="ARBA" id="ARBA00022475"/>
    </source>
</evidence>
<dbReference type="EMBL" id="BAAAOQ010000031">
    <property type="protein sequence ID" value="GAA2204033.1"/>
    <property type="molecule type" value="Genomic_DNA"/>
</dbReference>
<dbReference type="Pfam" id="PF00535">
    <property type="entry name" value="Glycos_transf_2"/>
    <property type="match status" value="1"/>
</dbReference>
<keyword evidence="5" id="KW-0777">Teichoic acid biosynthesis</keyword>
<feature type="domain" description="Glycosyltransferase 2-like" evidence="8">
    <location>
        <begin position="59"/>
        <end position="122"/>
    </location>
</feature>
<protein>
    <submittedName>
        <fullName evidence="9">Bifunctional glycosyltransferase family 2 protein/CDP-glycerol:glycerophosphate glycerophosphotransferase</fullName>
    </submittedName>
</protein>
<dbReference type="SUPFAM" id="SSF53756">
    <property type="entry name" value="UDP-Glycosyltransferase/glycogen phosphorylase"/>
    <property type="match status" value="1"/>
</dbReference>
<comment type="subcellular location">
    <subcellularLocation>
        <location evidence="1">Cell membrane</location>
        <topology evidence="1">Peripheral membrane protein</topology>
    </subcellularLocation>
</comment>
<keyword evidence="6" id="KW-0472">Membrane</keyword>
<sequence>MPRFSIIVPSHGVAGRLSQALDSVLGQSFGDLQLIPVCDAPDAPADGGPPCASAAGNAGDVAAGYAERDSRVTPVHSPPSAGLSGARNAGMRAATGTYVLFLDGDDLLLPGALAALDARLAEIAGADVLYAEHERVPWWEGEPTNPAAPLLAKAPKGAFAPADRPGLTGVQLPAWSAVYRRAFLTEHELTFPDGHFTDLGWGGLVTVAAERIAVLRRPVVRHRLRRQGSRLNLPGPHQHTLLDQVERVLTRAAERELPAERTGPLFDQLFAVVLKTASRPERLPSGHRAFFRRAARLHRRHRPAGHRVPGGSLGVQHRLLAAGAYTAFRALRGANRVAGGAVGRLPRPRMLRTRLRYARALRRPLDDGLAVYCAYWGRGYACNPAAIHAKARELAPHIRSVFLVEAGQEHAVPEGVEYAVIGSRRYWEVLARAKYLVNNANFAEGVVKRPGSVHVQTQHGTPLKTMGVDQSTYPVVAAQSGSFTKLLGRVDRWDFNLSSNRHSTQMWERAFPGSYEHLEYGYPRNDVYYTATAEDVARVRRELGVPEGRTAVLYAPTHRDHHTGFETGLDLEAFCAAAGEDVVVLLRAHYFYDRGRSLGSDRIIDVTGHRSAEDVCLAADALITDYSSIMFDYANLDRPIVVYADDWDVYRETRGVYFDLPAQPPGLVARTPQELAAVFRDGSYAGPRARALRAAFRERFCQFDDGRAAERVVRRVLLGEPPEAVPPVIPLAERIPAPAAATLVRS</sequence>
<dbReference type="InterPro" id="IPR043148">
    <property type="entry name" value="TagF_C"/>
</dbReference>
<evidence type="ECO:0000259" key="8">
    <source>
        <dbReference type="Pfam" id="PF00535"/>
    </source>
</evidence>
<dbReference type="RefSeq" id="WP_346164204.1">
    <property type="nucleotide sequence ID" value="NZ_BAAAOQ010000031.1"/>
</dbReference>
<feature type="region of interest" description="Disordered" evidence="7">
    <location>
        <begin position="67"/>
        <end position="87"/>
    </location>
</feature>
<name>A0ABN3C4Z0_9ACTN</name>
<keyword evidence="4" id="KW-0808">Transferase</keyword>
<dbReference type="InterPro" id="IPR001173">
    <property type="entry name" value="Glyco_trans_2-like"/>
</dbReference>
<evidence type="ECO:0000256" key="2">
    <source>
        <dbReference type="ARBA" id="ARBA00010488"/>
    </source>
</evidence>
<dbReference type="Gene3D" id="3.90.550.10">
    <property type="entry name" value="Spore Coat Polysaccharide Biosynthesis Protein SpsA, Chain A"/>
    <property type="match status" value="1"/>
</dbReference>
<comment type="similarity">
    <text evidence="2">Belongs to the CDP-glycerol glycerophosphotransferase family.</text>
</comment>
<dbReference type="Proteomes" id="UP001501391">
    <property type="component" value="Unassembled WGS sequence"/>
</dbReference>
<accession>A0ABN3C4Z0</accession>
<evidence type="ECO:0000256" key="1">
    <source>
        <dbReference type="ARBA" id="ARBA00004202"/>
    </source>
</evidence>
<dbReference type="InterPro" id="IPR051612">
    <property type="entry name" value="Teichoic_Acid_Biosynth"/>
</dbReference>
<dbReference type="Gene3D" id="3.40.50.12580">
    <property type="match status" value="1"/>
</dbReference>
<dbReference type="PANTHER" id="PTHR37316">
    <property type="entry name" value="TEICHOIC ACID GLYCEROL-PHOSPHATE PRIMASE"/>
    <property type="match status" value="1"/>
</dbReference>
<keyword evidence="10" id="KW-1185">Reference proteome</keyword>
<dbReference type="InterPro" id="IPR029044">
    <property type="entry name" value="Nucleotide-diphossugar_trans"/>
</dbReference>
<dbReference type="SUPFAM" id="SSF53448">
    <property type="entry name" value="Nucleotide-diphospho-sugar transferases"/>
    <property type="match status" value="1"/>
</dbReference>
<dbReference type="PANTHER" id="PTHR37316:SF3">
    <property type="entry name" value="TEICHOIC ACID GLYCEROL-PHOSPHATE TRANSFERASE"/>
    <property type="match status" value="1"/>
</dbReference>
<dbReference type="Pfam" id="PF04464">
    <property type="entry name" value="Glyphos_transf"/>
    <property type="match status" value="1"/>
</dbReference>
<evidence type="ECO:0000313" key="10">
    <source>
        <dbReference type="Proteomes" id="UP001501391"/>
    </source>
</evidence>
<dbReference type="CDD" id="cd00761">
    <property type="entry name" value="Glyco_tranf_GTA_type"/>
    <property type="match status" value="1"/>
</dbReference>
<keyword evidence="3" id="KW-1003">Cell membrane</keyword>
<organism evidence="9 10">
    <name type="scientific">Streptomyces bangladeshensis</name>
    <dbReference type="NCBI Taxonomy" id="295352"/>
    <lineage>
        <taxon>Bacteria</taxon>
        <taxon>Bacillati</taxon>
        <taxon>Actinomycetota</taxon>
        <taxon>Actinomycetes</taxon>
        <taxon>Kitasatosporales</taxon>
        <taxon>Streptomycetaceae</taxon>
        <taxon>Streptomyces</taxon>
    </lineage>
</organism>
<dbReference type="InterPro" id="IPR007554">
    <property type="entry name" value="Glycerophosphate_synth"/>
</dbReference>
<dbReference type="Gene3D" id="3.40.50.11820">
    <property type="match status" value="1"/>
</dbReference>
<dbReference type="InterPro" id="IPR043149">
    <property type="entry name" value="TagF_N"/>
</dbReference>
<evidence type="ECO:0000256" key="6">
    <source>
        <dbReference type="ARBA" id="ARBA00023136"/>
    </source>
</evidence>
<evidence type="ECO:0000256" key="5">
    <source>
        <dbReference type="ARBA" id="ARBA00022944"/>
    </source>
</evidence>
<reference evidence="9 10" key="1">
    <citation type="journal article" date="2019" name="Int. J. Syst. Evol. Microbiol.">
        <title>The Global Catalogue of Microorganisms (GCM) 10K type strain sequencing project: providing services to taxonomists for standard genome sequencing and annotation.</title>
        <authorList>
            <consortium name="The Broad Institute Genomics Platform"/>
            <consortium name="The Broad Institute Genome Sequencing Center for Infectious Disease"/>
            <person name="Wu L."/>
            <person name="Ma J."/>
        </authorList>
    </citation>
    <scope>NUCLEOTIDE SEQUENCE [LARGE SCALE GENOMIC DNA]</scope>
    <source>
        <strain evidence="9 10">JCM 14924</strain>
    </source>
</reference>
<evidence type="ECO:0000256" key="4">
    <source>
        <dbReference type="ARBA" id="ARBA00022679"/>
    </source>
</evidence>